<dbReference type="PANTHER" id="PTHR37038">
    <property type="entry name" value="TRANSCRIPTIONAL REGULATOR-RELATED"/>
    <property type="match status" value="1"/>
</dbReference>
<dbReference type="GeneID" id="93846600"/>
<gene>
    <name evidence="2" type="ORF">HMPREF1044_1224</name>
</gene>
<dbReference type="PROSITE" id="PS50943">
    <property type="entry name" value="HTH_CROC1"/>
    <property type="match status" value="1"/>
</dbReference>
<dbReference type="RefSeq" id="WP_006269872.1">
    <property type="nucleotide sequence ID" value="NZ_AICQ01000018.1"/>
</dbReference>
<dbReference type="SUPFAM" id="SSF47413">
    <property type="entry name" value="lambda repressor-like DNA-binding domains"/>
    <property type="match status" value="1"/>
</dbReference>
<reference evidence="2 3" key="1">
    <citation type="submission" date="2012-01" db="EMBL/GenBank/DDBJ databases">
        <authorList>
            <person name="Harkins D.M."/>
            <person name="Madupu R."/>
            <person name="Durkin A.S."/>
            <person name="Torralba M."/>
            <person name="Methe B."/>
            <person name="Sutton G.G."/>
            <person name="Nelson K.E."/>
        </authorList>
    </citation>
    <scope>NUCLEOTIDE SEQUENCE [LARGE SCALE GENOMIC DNA]</scope>
    <source>
        <strain evidence="2 3">SK53</strain>
    </source>
</reference>
<comment type="caution">
    <text evidence="2">The sequence shown here is derived from an EMBL/GenBank/DDBJ whole genome shotgun (WGS) entry which is preliminary data.</text>
</comment>
<name>A0AAD2Y4Q9_STRCV</name>
<protein>
    <submittedName>
        <fullName evidence="2">DNA-binding helix-turn-helix protein</fullName>
    </submittedName>
</protein>
<dbReference type="InterPro" id="IPR053163">
    <property type="entry name" value="HTH-type_regulator_Rgg"/>
</dbReference>
<feature type="domain" description="HTH cro/C1-type" evidence="1">
    <location>
        <begin position="9"/>
        <end position="62"/>
    </location>
</feature>
<dbReference type="AlphaFoldDB" id="A0AAD2Y4Q9"/>
<keyword evidence="2" id="KW-0238">DNA-binding</keyword>
<sequence>MRWDFGTILKEIRQSKGLTQLDICRDNLSRATLSKIENNKEIPNVENFEYILKQLDMSFEEFNYICHTYLPSERSKIIQHFENSHTVYKTAKHYENILEESNHYLKTHNDLPIENIAKISHLCLSICKNRDNEHSYFLAQELWKELDKCDTWYLSDLRKLNAAMILFPIEQITESMDKILLSLKKYKNFKEIKSWEFAFLTNMSTIFLNKGMIKECLKITKITYQIAQETLRVDQLGFATIRLGICQKDSILVETGLQLLKLANLESMLQGCTTEIERYM</sequence>
<dbReference type="InterPro" id="IPR011990">
    <property type="entry name" value="TPR-like_helical_dom_sf"/>
</dbReference>
<accession>A0AAD2Y4Q9</accession>
<dbReference type="InterPro" id="IPR001387">
    <property type="entry name" value="Cro/C1-type_HTH"/>
</dbReference>
<dbReference type="Pfam" id="PF01381">
    <property type="entry name" value="HTH_3"/>
    <property type="match status" value="1"/>
</dbReference>
<dbReference type="Gene3D" id="1.25.40.10">
    <property type="entry name" value="Tetratricopeptide repeat domain"/>
    <property type="match status" value="1"/>
</dbReference>
<dbReference type="CDD" id="cd00093">
    <property type="entry name" value="HTH_XRE"/>
    <property type="match status" value="1"/>
</dbReference>
<dbReference type="GO" id="GO:0003677">
    <property type="term" value="F:DNA binding"/>
    <property type="evidence" value="ECO:0007669"/>
    <property type="project" value="UniProtKB-KW"/>
</dbReference>
<organism evidence="2 3">
    <name type="scientific">Streptococcus constellatus subsp. constellatus SK53</name>
    <dbReference type="NCBI Taxonomy" id="1095730"/>
    <lineage>
        <taxon>Bacteria</taxon>
        <taxon>Bacillati</taxon>
        <taxon>Bacillota</taxon>
        <taxon>Bacilli</taxon>
        <taxon>Lactobacillales</taxon>
        <taxon>Streptococcaceae</taxon>
        <taxon>Streptococcus</taxon>
        <taxon>Streptococcus anginosus group</taxon>
    </lineage>
</organism>
<dbReference type="Proteomes" id="UP000005070">
    <property type="component" value="Unassembled WGS sequence"/>
</dbReference>
<dbReference type="EMBL" id="AICQ01000018">
    <property type="protein sequence ID" value="EID21031.1"/>
    <property type="molecule type" value="Genomic_DNA"/>
</dbReference>
<dbReference type="SMART" id="SM00530">
    <property type="entry name" value="HTH_XRE"/>
    <property type="match status" value="1"/>
</dbReference>
<evidence type="ECO:0000313" key="3">
    <source>
        <dbReference type="Proteomes" id="UP000005070"/>
    </source>
</evidence>
<dbReference type="InterPro" id="IPR010982">
    <property type="entry name" value="Lambda_DNA-bd_dom_sf"/>
</dbReference>
<proteinExistence type="predicted"/>
<dbReference type="PANTHER" id="PTHR37038:SF13">
    <property type="entry name" value="HTH CRO_C1-TYPE DOMAIN-CONTAINING PROTEIN"/>
    <property type="match status" value="1"/>
</dbReference>
<evidence type="ECO:0000313" key="2">
    <source>
        <dbReference type="EMBL" id="EID21031.1"/>
    </source>
</evidence>
<evidence type="ECO:0000259" key="1">
    <source>
        <dbReference type="PROSITE" id="PS50943"/>
    </source>
</evidence>